<evidence type="ECO:0000313" key="6">
    <source>
        <dbReference type="EMBL" id="KRM99968.1"/>
    </source>
</evidence>
<dbReference type="Gene3D" id="3.40.50.300">
    <property type="entry name" value="P-loop containing nucleotide triphosphate hydrolases"/>
    <property type="match status" value="1"/>
</dbReference>
<comment type="similarity">
    <text evidence="1">Belongs to the ABC transporter superfamily.</text>
</comment>
<evidence type="ECO:0000256" key="4">
    <source>
        <dbReference type="ARBA" id="ARBA00022840"/>
    </source>
</evidence>
<dbReference type="InterPro" id="IPR003439">
    <property type="entry name" value="ABC_transporter-like_ATP-bd"/>
</dbReference>
<dbReference type="PROSITE" id="PS50893">
    <property type="entry name" value="ABC_TRANSPORTER_2"/>
    <property type="match status" value="1"/>
</dbReference>
<dbReference type="FunFam" id="3.40.50.300:FF:000134">
    <property type="entry name" value="Iron-enterobactin ABC transporter ATP-binding protein"/>
    <property type="match status" value="1"/>
</dbReference>
<organism evidence="6 7">
    <name type="scientific">Loigolactobacillus rennini DSM 20253</name>
    <dbReference type="NCBI Taxonomy" id="1423796"/>
    <lineage>
        <taxon>Bacteria</taxon>
        <taxon>Bacillati</taxon>
        <taxon>Bacillota</taxon>
        <taxon>Bacilli</taxon>
        <taxon>Lactobacillales</taxon>
        <taxon>Lactobacillaceae</taxon>
        <taxon>Loigolactobacillus</taxon>
    </lineage>
</organism>
<dbReference type="InterPro" id="IPR027417">
    <property type="entry name" value="P-loop_NTPase"/>
</dbReference>
<keyword evidence="2" id="KW-0813">Transport</keyword>
<dbReference type="STRING" id="1423796.FC24_GL001512"/>
<evidence type="ECO:0000256" key="1">
    <source>
        <dbReference type="ARBA" id="ARBA00005417"/>
    </source>
</evidence>
<dbReference type="PANTHER" id="PTHR42734:SF6">
    <property type="entry name" value="MOLYBDATE IMPORT ATP-BINDING PROTEIN MOLC"/>
    <property type="match status" value="1"/>
</dbReference>
<keyword evidence="4 6" id="KW-0067">ATP-binding</keyword>
<protein>
    <submittedName>
        <fullName evidence="6">Iron ABC transporter ATP-binding protein</fullName>
    </submittedName>
</protein>
<comment type="caution">
    <text evidence="6">The sequence shown here is derived from an EMBL/GenBank/DDBJ whole genome shotgun (WGS) entry which is preliminary data.</text>
</comment>
<dbReference type="PANTHER" id="PTHR42734">
    <property type="entry name" value="METAL TRANSPORT SYSTEM ATP-BINDING PROTEIN TM_0124-RELATED"/>
    <property type="match status" value="1"/>
</dbReference>
<dbReference type="InterPro" id="IPR017871">
    <property type="entry name" value="ABC_transporter-like_CS"/>
</dbReference>
<evidence type="ECO:0000259" key="5">
    <source>
        <dbReference type="PROSITE" id="PS50893"/>
    </source>
</evidence>
<dbReference type="PATRIC" id="fig|1423796.3.peg.1540"/>
<dbReference type="RefSeq" id="WP_057872932.1">
    <property type="nucleotide sequence ID" value="NZ_AYYI01000004.1"/>
</dbReference>
<proteinExistence type="inferred from homology"/>
<keyword evidence="3" id="KW-0547">Nucleotide-binding</keyword>
<dbReference type="SMART" id="SM00382">
    <property type="entry name" value="AAA"/>
    <property type="match status" value="1"/>
</dbReference>
<dbReference type="InterPro" id="IPR050153">
    <property type="entry name" value="Metal_Ion_Import_ABC"/>
</dbReference>
<dbReference type="PROSITE" id="PS00211">
    <property type="entry name" value="ABC_TRANSPORTER_1"/>
    <property type="match status" value="1"/>
</dbReference>
<reference evidence="6 7" key="1">
    <citation type="journal article" date="2015" name="Genome Announc.">
        <title>Expanding the biotechnology potential of lactobacilli through comparative genomics of 213 strains and associated genera.</title>
        <authorList>
            <person name="Sun Z."/>
            <person name="Harris H.M."/>
            <person name="McCann A."/>
            <person name="Guo C."/>
            <person name="Argimon S."/>
            <person name="Zhang W."/>
            <person name="Yang X."/>
            <person name="Jeffery I.B."/>
            <person name="Cooney J.C."/>
            <person name="Kagawa T.F."/>
            <person name="Liu W."/>
            <person name="Song Y."/>
            <person name="Salvetti E."/>
            <person name="Wrobel A."/>
            <person name="Rasinkangas P."/>
            <person name="Parkhill J."/>
            <person name="Rea M.C."/>
            <person name="O'Sullivan O."/>
            <person name="Ritari J."/>
            <person name="Douillard F.P."/>
            <person name="Paul Ross R."/>
            <person name="Yang R."/>
            <person name="Briner A.E."/>
            <person name="Felis G.E."/>
            <person name="de Vos W.M."/>
            <person name="Barrangou R."/>
            <person name="Klaenhammer T.R."/>
            <person name="Caufield P.W."/>
            <person name="Cui Y."/>
            <person name="Zhang H."/>
            <person name="O'Toole P.W."/>
        </authorList>
    </citation>
    <scope>NUCLEOTIDE SEQUENCE [LARGE SCALE GENOMIC DNA]</scope>
    <source>
        <strain evidence="6 7">DSM 20253</strain>
    </source>
</reference>
<evidence type="ECO:0000313" key="7">
    <source>
        <dbReference type="Proteomes" id="UP000051638"/>
    </source>
</evidence>
<dbReference type="GO" id="GO:0016887">
    <property type="term" value="F:ATP hydrolysis activity"/>
    <property type="evidence" value="ECO:0007669"/>
    <property type="project" value="InterPro"/>
</dbReference>
<dbReference type="AlphaFoldDB" id="A0A0R2D8D9"/>
<dbReference type="SUPFAM" id="SSF52540">
    <property type="entry name" value="P-loop containing nucleoside triphosphate hydrolases"/>
    <property type="match status" value="1"/>
</dbReference>
<dbReference type="Proteomes" id="UP000051638">
    <property type="component" value="Unassembled WGS sequence"/>
</dbReference>
<dbReference type="InterPro" id="IPR003593">
    <property type="entry name" value="AAA+_ATPase"/>
</dbReference>
<dbReference type="OrthoDB" id="9806726at2"/>
<feature type="domain" description="ABC transporter" evidence="5">
    <location>
        <begin position="2"/>
        <end position="236"/>
    </location>
</feature>
<accession>A0A0R2D8D9</accession>
<keyword evidence="7" id="KW-1185">Reference proteome</keyword>
<name>A0A0R2D8D9_9LACO</name>
<dbReference type="GO" id="GO:0005524">
    <property type="term" value="F:ATP binding"/>
    <property type="evidence" value="ECO:0007669"/>
    <property type="project" value="UniProtKB-KW"/>
</dbReference>
<dbReference type="EMBL" id="AYYI01000004">
    <property type="protein sequence ID" value="KRM99968.1"/>
    <property type="molecule type" value="Genomic_DNA"/>
</dbReference>
<dbReference type="Pfam" id="PF00005">
    <property type="entry name" value="ABC_tran"/>
    <property type="match status" value="1"/>
</dbReference>
<sequence length="264" mass="29538">MLRVTNLNVHYAQKLVLQQLNFTLPAGQSVCLLGQNGAGKTTFFRAILNTIAYQGKIVIAGQNTKKLPRAALAKKVAYIPQNHEAPANFSVFEMVLMGTTANLKPFQQPGKAEEKRALAALERLGIRYLQHDYFGEISGGEQQLVTVARSVAQNSRVILMDEPCANLDFGNQMMVLEMARELARQGFLIIQSTHEPNHALNYADQILLLEKQRMTVGKPDKLLTSQRLSRLYHYPVKVVTVNVDGQQKRFCIAARKELKHVANL</sequence>
<evidence type="ECO:0000256" key="2">
    <source>
        <dbReference type="ARBA" id="ARBA00022448"/>
    </source>
</evidence>
<evidence type="ECO:0000256" key="3">
    <source>
        <dbReference type="ARBA" id="ARBA00022741"/>
    </source>
</evidence>
<gene>
    <name evidence="6" type="ORF">FC24_GL001512</name>
</gene>